<evidence type="ECO:0000256" key="3">
    <source>
        <dbReference type="ARBA" id="ARBA00023015"/>
    </source>
</evidence>
<dbReference type="InterPro" id="IPR036388">
    <property type="entry name" value="WH-like_DNA-bd_sf"/>
</dbReference>
<dbReference type="InterPro" id="IPR051446">
    <property type="entry name" value="HTH_trans_reg/aminotransferase"/>
</dbReference>
<keyword evidence="3" id="KW-0805">Transcription regulation</keyword>
<evidence type="ECO:0000256" key="2">
    <source>
        <dbReference type="ARBA" id="ARBA00022898"/>
    </source>
</evidence>
<dbReference type="PROSITE" id="PS50949">
    <property type="entry name" value="HTH_GNTR"/>
    <property type="match status" value="1"/>
</dbReference>
<dbReference type="GO" id="GO:0030170">
    <property type="term" value="F:pyridoxal phosphate binding"/>
    <property type="evidence" value="ECO:0007669"/>
    <property type="project" value="InterPro"/>
</dbReference>
<gene>
    <name evidence="7" type="ORF">SAMN04488244_12532</name>
</gene>
<dbReference type="InterPro" id="IPR015422">
    <property type="entry name" value="PyrdxlP-dep_Trfase_small"/>
</dbReference>
<dbReference type="RefSeq" id="WP_103881968.1">
    <property type="nucleotide sequence ID" value="NZ_FNVG01000025.1"/>
</dbReference>
<dbReference type="PANTHER" id="PTHR46577">
    <property type="entry name" value="HTH-TYPE TRANSCRIPTIONAL REGULATORY PROTEIN GABR"/>
    <property type="match status" value="1"/>
</dbReference>
<sequence length="462" mass="51651">MTIETMTVYKQDPTPIYKQIADQIATRIESGELASNTKLPTHRWLADKLNVTVGTITRAYAEIERRGLVEARVGAGTYVADNSKPSWAFEQSSIDPNEYNFGYNIPPLLDRSNMVKQAMQRIASSPSHLNQLMLYQPPSGLEAHRNVVADWLKTKGIKLHSHRLLFSSGAQHAIQMVLDTFTRAGDTVLVEKYTYPGMISLARQNQLTLKGVEMDELGITPESLDVCCQRYSPRFVYLTPTLQNPTTAIMPEERRLEILRVCEKHDVYVIEDEINSLLLPCPPEPMVNYAPERVIHIGAFSKCLAPGLRVGYLSAPEKLHQKLVVTLQTHSWMISPILTALTCEMLASGDAERNLTLIQQEMKKRIDVALGSLKQFDVRYQQGGLHIWLTLPEHWRLSEFVSQADAMGITVKSGELFAPPGGSVAPAIRLSLSSPQTIEQLQLGVDKLKTLLLSNTVSTYTL</sequence>
<dbReference type="Gene3D" id="1.10.10.10">
    <property type="entry name" value="Winged helix-like DNA-binding domain superfamily/Winged helix DNA-binding domain"/>
    <property type="match status" value="1"/>
</dbReference>
<evidence type="ECO:0000313" key="7">
    <source>
        <dbReference type="EMBL" id="SEG63636.1"/>
    </source>
</evidence>
<dbReference type="GO" id="GO:0003677">
    <property type="term" value="F:DNA binding"/>
    <property type="evidence" value="ECO:0007669"/>
    <property type="project" value="UniProtKB-KW"/>
</dbReference>
<dbReference type="Gene3D" id="3.40.640.10">
    <property type="entry name" value="Type I PLP-dependent aspartate aminotransferase-like (Major domain)"/>
    <property type="match status" value="1"/>
</dbReference>
<keyword evidence="2" id="KW-0663">Pyridoxal phosphate</keyword>
<accession>A0A1H6BTU3</accession>
<dbReference type="Proteomes" id="UP000236721">
    <property type="component" value="Unassembled WGS sequence"/>
</dbReference>
<name>A0A1H6BTU3_9VIBR</name>
<dbReference type="CDD" id="cd00609">
    <property type="entry name" value="AAT_like"/>
    <property type="match status" value="1"/>
</dbReference>
<dbReference type="GO" id="GO:0003700">
    <property type="term" value="F:DNA-binding transcription factor activity"/>
    <property type="evidence" value="ECO:0007669"/>
    <property type="project" value="InterPro"/>
</dbReference>
<dbReference type="Gene3D" id="3.90.1150.10">
    <property type="entry name" value="Aspartate Aminotransferase, domain 1"/>
    <property type="match status" value="1"/>
</dbReference>
<evidence type="ECO:0000259" key="6">
    <source>
        <dbReference type="PROSITE" id="PS50949"/>
    </source>
</evidence>
<dbReference type="Pfam" id="PF00392">
    <property type="entry name" value="GntR"/>
    <property type="match status" value="1"/>
</dbReference>
<dbReference type="InterPro" id="IPR015421">
    <property type="entry name" value="PyrdxlP-dep_Trfase_major"/>
</dbReference>
<dbReference type="SUPFAM" id="SSF53383">
    <property type="entry name" value="PLP-dependent transferases"/>
    <property type="match status" value="1"/>
</dbReference>
<keyword evidence="8" id="KW-1185">Reference proteome</keyword>
<dbReference type="SUPFAM" id="SSF46785">
    <property type="entry name" value="Winged helix' DNA-binding domain"/>
    <property type="match status" value="1"/>
</dbReference>
<dbReference type="OrthoDB" id="9804020at2"/>
<evidence type="ECO:0000256" key="4">
    <source>
        <dbReference type="ARBA" id="ARBA00023125"/>
    </source>
</evidence>
<feature type="domain" description="HTH gntR-type" evidence="6">
    <location>
        <begin position="14"/>
        <end position="82"/>
    </location>
</feature>
<evidence type="ECO:0000256" key="5">
    <source>
        <dbReference type="ARBA" id="ARBA00023163"/>
    </source>
</evidence>
<dbReference type="CDD" id="cd07377">
    <property type="entry name" value="WHTH_GntR"/>
    <property type="match status" value="1"/>
</dbReference>
<dbReference type="InterPro" id="IPR036390">
    <property type="entry name" value="WH_DNA-bd_sf"/>
</dbReference>
<keyword evidence="4" id="KW-0238">DNA-binding</keyword>
<evidence type="ECO:0000313" key="8">
    <source>
        <dbReference type="Proteomes" id="UP000236721"/>
    </source>
</evidence>
<dbReference type="InterPro" id="IPR000524">
    <property type="entry name" value="Tscrpt_reg_HTH_GntR"/>
</dbReference>
<comment type="similarity">
    <text evidence="1">In the C-terminal section; belongs to the class-I pyridoxal-phosphate-dependent aminotransferase family.</text>
</comment>
<dbReference type="InterPro" id="IPR004839">
    <property type="entry name" value="Aminotransferase_I/II_large"/>
</dbReference>
<reference evidence="8" key="1">
    <citation type="submission" date="2016-10" db="EMBL/GenBank/DDBJ databases">
        <authorList>
            <person name="Varghese N."/>
            <person name="Submissions S."/>
        </authorList>
    </citation>
    <scope>NUCLEOTIDE SEQUENCE [LARGE SCALE GENOMIC DNA]</scope>
    <source>
        <strain evidence="8">CGMCC 1.7062</strain>
    </source>
</reference>
<evidence type="ECO:0000256" key="1">
    <source>
        <dbReference type="ARBA" id="ARBA00005384"/>
    </source>
</evidence>
<proteinExistence type="inferred from homology"/>
<organism evidence="7 8">
    <name type="scientific">Vibrio hangzhouensis</name>
    <dbReference type="NCBI Taxonomy" id="462991"/>
    <lineage>
        <taxon>Bacteria</taxon>
        <taxon>Pseudomonadati</taxon>
        <taxon>Pseudomonadota</taxon>
        <taxon>Gammaproteobacteria</taxon>
        <taxon>Vibrionales</taxon>
        <taxon>Vibrionaceae</taxon>
        <taxon>Vibrio</taxon>
    </lineage>
</organism>
<dbReference type="PANTHER" id="PTHR46577:SF1">
    <property type="entry name" value="HTH-TYPE TRANSCRIPTIONAL REGULATORY PROTEIN GABR"/>
    <property type="match status" value="1"/>
</dbReference>
<dbReference type="SMART" id="SM00345">
    <property type="entry name" value="HTH_GNTR"/>
    <property type="match status" value="1"/>
</dbReference>
<dbReference type="AlphaFoldDB" id="A0A1H6BTU3"/>
<protein>
    <submittedName>
        <fullName evidence="7">Transcriptional regulator, GntR family</fullName>
    </submittedName>
</protein>
<keyword evidence="5" id="KW-0804">Transcription</keyword>
<dbReference type="EMBL" id="FNVG01000025">
    <property type="protein sequence ID" value="SEG63636.1"/>
    <property type="molecule type" value="Genomic_DNA"/>
</dbReference>
<dbReference type="InterPro" id="IPR015424">
    <property type="entry name" value="PyrdxlP-dep_Trfase"/>
</dbReference>
<dbReference type="Pfam" id="PF00155">
    <property type="entry name" value="Aminotran_1_2"/>
    <property type="match status" value="1"/>
</dbReference>